<feature type="transmembrane region" description="Helical" evidence="1">
    <location>
        <begin position="45"/>
        <end position="63"/>
    </location>
</feature>
<keyword evidence="1" id="KW-0812">Transmembrane</keyword>
<dbReference type="Proteomes" id="UP001481677">
    <property type="component" value="Unassembled WGS sequence"/>
</dbReference>
<sequence>MYTWTYAIFTAAVMYCVLMLCLHARTHATSSANTLQRPRSAVRSFAMVLFIALVGANLISAFMQNGSHSFKAGGQKHYEMLYDGDVMKR</sequence>
<evidence type="ECO:0000313" key="2">
    <source>
        <dbReference type="EMBL" id="MEM5346271.1"/>
    </source>
</evidence>
<evidence type="ECO:0000313" key="3">
    <source>
        <dbReference type="Proteomes" id="UP001481677"/>
    </source>
</evidence>
<comment type="caution">
    <text evidence="2">The sequence shown here is derived from an EMBL/GenBank/DDBJ whole genome shotgun (WGS) entry which is preliminary data.</text>
</comment>
<accession>A0ABU9RGS9</accession>
<proteinExistence type="predicted"/>
<protein>
    <submittedName>
        <fullName evidence="2">Uncharacterized protein</fullName>
    </submittedName>
</protein>
<gene>
    <name evidence="2" type="ORF">V4C56_42445</name>
</gene>
<organism evidence="2 3">
    <name type="scientific">Paraburkholderia azotifigens</name>
    <dbReference type="NCBI Taxonomy" id="2057004"/>
    <lineage>
        <taxon>Bacteria</taxon>
        <taxon>Pseudomonadati</taxon>
        <taxon>Pseudomonadota</taxon>
        <taxon>Betaproteobacteria</taxon>
        <taxon>Burkholderiales</taxon>
        <taxon>Burkholderiaceae</taxon>
        <taxon>Paraburkholderia</taxon>
    </lineage>
</organism>
<keyword evidence="3" id="KW-1185">Reference proteome</keyword>
<keyword evidence="1" id="KW-0472">Membrane</keyword>
<feature type="transmembrane region" description="Helical" evidence="1">
    <location>
        <begin position="6"/>
        <end position="24"/>
    </location>
</feature>
<dbReference type="RefSeq" id="WP_342959803.1">
    <property type="nucleotide sequence ID" value="NZ_JAZHFZ010000083.1"/>
</dbReference>
<reference evidence="2 3" key="1">
    <citation type="submission" date="2024-01" db="EMBL/GenBank/DDBJ databases">
        <title>The diversity of rhizobia nodulating Mimosa spp. in eleven states of Brazil covering several biomes is determined by host plant, location, and edaphic factors.</title>
        <authorList>
            <person name="Rouws L."/>
            <person name="Barauna A."/>
            <person name="Beukes C."/>
            <person name="De Faria S.M."/>
            <person name="Gross E."/>
            <person name="Dos Reis Junior F.B."/>
            <person name="Simon M."/>
            <person name="Maluk M."/>
            <person name="Odee D.W."/>
            <person name="Kenicer G."/>
            <person name="Young J.P.W."/>
            <person name="Reis V.M."/>
            <person name="Zilli J."/>
            <person name="James E.K."/>
        </authorList>
    </citation>
    <scope>NUCLEOTIDE SEQUENCE [LARGE SCALE GENOMIC DNA]</scope>
    <source>
        <strain evidence="2 3">JPY530</strain>
    </source>
</reference>
<keyword evidence="1" id="KW-1133">Transmembrane helix</keyword>
<evidence type="ECO:0000256" key="1">
    <source>
        <dbReference type="SAM" id="Phobius"/>
    </source>
</evidence>
<dbReference type="EMBL" id="JAZHGA010000076">
    <property type="protein sequence ID" value="MEM5346271.1"/>
    <property type="molecule type" value="Genomic_DNA"/>
</dbReference>
<name>A0ABU9RGS9_9BURK</name>